<dbReference type="InterPro" id="IPR036390">
    <property type="entry name" value="WH_DNA-bd_sf"/>
</dbReference>
<organism evidence="5 6">
    <name type="scientific">Lachnospira multipara</name>
    <dbReference type="NCBI Taxonomy" id="28051"/>
    <lineage>
        <taxon>Bacteria</taxon>
        <taxon>Bacillati</taxon>
        <taxon>Bacillota</taxon>
        <taxon>Clostridia</taxon>
        <taxon>Lachnospirales</taxon>
        <taxon>Lachnospiraceae</taxon>
        <taxon>Lachnospira</taxon>
    </lineage>
</organism>
<dbReference type="AlphaFoldDB" id="A0A1H5UGJ7"/>
<feature type="domain" description="HTH gntR-type" evidence="4">
    <location>
        <begin position="16"/>
        <end position="84"/>
    </location>
</feature>
<dbReference type="EMBL" id="FNUL01000007">
    <property type="protein sequence ID" value="SEF73578.1"/>
    <property type="molecule type" value="Genomic_DNA"/>
</dbReference>
<dbReference type="PANTHER" id="PTHR38445">
    <property type="entry name" value="HTH-TYPE TRANSCRIPTIONAL REPRESSOR YTRA"/>
    <property type="match status" value="1"/>
</dbReference>
<keyword evidence="2" id="KW-0238">DNA-binding</keyword>
<dbReference type="CDD" id="cd07377">
    <property type="entry name" value="WHTH_GntR"/>
    <property type="match status" value="1"/>
</dbReference>
<dbReference type="RefSeq" id="WP_242826375.1">
    <property type="nucleotide sequence ID" value="NZ_FNUL01000007.1"/>
</dbReference>
<keyword evidence="6" id="KW-1185">Reference proteome</keyword>
<gene>
    <name evidence="5" type="ORF">SAMN05216537_10750</name>
</gene>
<sequence length="126" mass="13937">MKGRQRMFIIDAMSRTPVYEQLIEQVETMVLTGVMKSGDKMPSVRSLSGELSINPNTIQKAYAELDRKGLIASVPGKGSFISENAMDIIGNDKREQAADLKDLIGEMKLAGVTKQEIMKIIEEVYG</sequence>
<dbReference type="STRING" id="1410661.GCA_000702205_01898"/>
<evidence type="ECO:0000313" key="6">
    <source>
        <dbReference type="Proteomes" id="UP000236726"/>
    </source>
</evidence>
<dbReference type="GO" id="GO:0003700">
    <property type="term" value="F:DNA-binding transcription factor activity"/>
    <property type="evidence" value="ECO:0007669"/>
    <property type="project" value="InterPro"/>
</dbReference>
<dbReference type="InterPro" id="IPR036388">
    <property type="entry name" value="WH-like_DNA-bd_sf"/>
</dbReference>
<keyword evidence="3" id="KW-0804">Transcription</keyword>
<name>A0A1H5UGJ7_9FIRM</name>
<reference evidence="5 6" key="1">
    <citation type="submission" date="2016-10" db="EMBL/GenBank/DDBJ databases">
        <authorList>
            <person name="de Groot N.N."/>
        </authorList>
    </citation>
    <scope>NUCLEOTIDE SEQUENCE [LARGE SCALE GENOMIC DNA]</scope>
    <source>
        <strain evidence="5 6">D15d</strain>
    </source>
</reference>
<dbReference type="Proteomes" id="UP000236726">
    <property type="component" value="Unassembled WGS sequence"/>
</dbReference>
<keyword evidence="1" id="KW-0805">Transcription regulation</keyword>
<accession>A0A1H5UGJ7</accession>
<evidence type="ECO:0000259" key="4">
    <source>
        <dbReference type="PROSITE" id="PS50949"/>
    </source>
</evidence>
<protein>
    <submittedName>
        <fullName evidence="5">GntR family transcriptional regulator</fullName>
    </submittedName>
</protein>
<dbReference type="Pfam" id="PF00392">
    <property type="entry name" value="GntR"/>
    <property type="match status" value="1"/>
</dbReference>
<evidence type="ECO:0000256" key="2">
    <source>
        <dbReference type="ARBA" id="ARBA00023125"/>
    </source>
</evidence>
<dbReference type="PANTHER" id="PTHR38445:SF7">
    <property type="entry name" value="GNTR-FAMILY TRANSCRIPTIONAL REGULATOR"/>
    <property type="match status" value="1"/>
</dbReference>
<dbReference type="PROSITE" id="PS50949">
    <property type="entry name" value="HTH_GNTR"/>
    <property type="match status" value="1"/>
</dbReference>
<evidence type="ECO:0000256" key="1">
    <source>
        <dbReference type="ARBA" id="ARBA00023015"/>
    </source>
</evidence>
<dbReference type="GO" id="GO:0003677">
    <property type="term" value="F:DNA binding"/>
    <property type="evidence" value="ECO:0007669"/>
    <property type="project" value="UniProtKB-KW"/>
</dbReference>
<dbReference type="SMART" id="SM00345">
    <property type="entry name" value="HTH_GNTR"/>
    <property type="match status" value="1"/>
</dbReference>
<dbReference type="SUPFAM" id="SSF46785">
    <property type="entry name" value="Winged helix' DNA-binding domain"/>
    <property type="match status" value="1"/>
</dbReference>
<proteinExistence type="predicted"/>
<dbReference type="InterPro" id="IPR000524">
    <property type="entry name" value="Tscrpt_reg_HTH_GntR"/>
</dbReference>
<evidence type="ECO:0000313" key="5">
    <source>
        <dbReference type="EMBL" id="SEF73578.1"/>
    </source>
</evidence>
<dbReference type="Gene3D" id="1.10.10.10">
    <property type="entry name" value="Winged helix-like DNA-binding domain superfamily/Winged helix DNA-binding domain"/>
    <property type="match status" value="1"/>
</dbReference>
<evidence type="ECO:0000256" key="3">
    <source>
        <dbReference type="ARBA" id="ARBA00023163"/>
    </source>
</evidence>